<dbReference type="Proteomes" id="UP000242791">
    <property type="component" value="Unassembled WGS sequence"/>
</dbReference>
<feature type="compositionally biased region" description="Low complexity" evidence="5">
    <location>
        <begin position="105"/>
        <end position="124"/>
    </location>
</feature>
<evidence type="ECO:0000256" key="4">
    <source>
        <dbReference type="ARBA" id="ARBA00023136"/>
    </source>
</evidence>
<evidence type="ECO:0000256" key="6">
    <source>
        <dbReference type="SAM" id="Phobius"/>
    </source>
</evidence>
<feature type="region of interest" description="Disordered" evidence="5">
    <location>
        <begin position="357"/>
        <end position="502"/>
    </location>
</feature>
<evidence type="ECO:0000256" key="3">
    <source>
        <dbReference type="ARBA" id="ARBA00022989"/>
    </source>
</evidence>
<feature type="compositionally biased region" description="Polar residues" evidence="5">
    <location>
        <begin position="639"/>
        <end position="661"/>
    </location>
</feature>
<dbReference type="EMBL" id="LGTZ01000268">
    <property type="protein sequence ID" value="OJD26137.1"/>
    <property type="molecule type" value="Genomic_DNA"/>
</dbReference>
<dbReference type="PANTHER" id="PTHR15549:SF30">
    <property type="entry name" value="MID2 DOMAIN-CONTAINING PROTEIN"/>
    <property type="match status" value="1"/>
</dbReference>
<dbReference type="VEuPathDB" id="FungiDB:ACJ73_02492"/>
<feature type="region of interest" description="Disordered" evidence="5">
    <location>
        <begin position="36"/>
        <end position="61"/>
    </location>
</feature>
<keyword evidence="2 6" id="KW-0812">Transmembrane</keyword>
<evidence type="ECO:0000313" key="7">
    <source>
        <dbReference type="EMBL" id="OJD26137.1"/>
    </source>
</evidence>
<feature type="region of interest" description="Disordered" evidence="5">
    <location>
        <begin position="635"/>
        <end position="781"/>
    </location>
</feature>
<feature type="compositionally biased region" description="Polar residues" evidence="5">
    <location>
        <begin position="125"/>
        <end position="138"/>
    </location>
</feature>
<protein>
    <submittedName>
        <fullName evidence="7">Uncharacterized protein</fullName>
    </submittedName>
</protein>
<name>A0A1J9QC94_9EURO</name>
<dbReference type="InterPro" id="IPR051694">
    <property type="entry name" value="Immunoregulatory_rcpt-like"/>
</dbReference>
<evidence type="ECO:0000256" key="1">
    <source>
        <dbReference type="ARBA" id="ARBA00004167"/>
    </source>
</evidence>
<proteinExistence type="predicted"/>
<evidence type="ECO:0000256" key="2">
    <source>
        <dbReference type="ARBA" id="ARBA00022692"/>
    </source>
</evidence>
<keyword evidence="4 6" id="KW-0472">Membrane</keyword>
<evidence type="ECO:0000313" key="8">
    <source>
        <dbReference type="Proteomes" id="UP000242791"/>
    </source>
</evidence>
<sequence length="781" mass="86084">MSPCDTLTVVDTPDCVPDRGTSPHLLDINVFSSVTDTGQLPLSPPIPSPSSRSTPKKLPARAESTRFVFATTTLTITATTSPSRLLSSHPRSSYTPVNFMPTSTITSSTLSSSTPSTSAPESSTKALTETSSRPSEATGSMVVVSERSSSKEIPVPILALLIILAIAAVILSLAICWVGNSRKFCRQCREAIVSQTLTKQTSPTHDHGTCTFPKADNQSRMTERIRGIGTSALNLNGQLAQPHTRDAPQGIRKWTTFGENNSRPLDFRIATMAPRIPQLSWERPESDPMSVYARASASGQEEQRGRSSISVASIIDKYARFPNDNSYFYTFQASGNNGVPGNPQNLTADENSLVGLRNGSLRRRTRDNYHSQPTGAADTISYLPRPPTETYTQLSERQEGQLGVGNFGDSARVSGHEHSPTGQYKESWTQTSRHAHQDQQTESNYSPTSSSRASQPSSMTSWASPWPVKTGNASDQLTPNFVSRPSMSSHTPADTTQDSDNNLSRTLNRWALLDRQNLGLVDQVPLRFYSARVKLNDHLNNKRKLKLHVSNVRRSMSTLLPEILSGLPYSEANRAEKNEKYENTELYAPKHSRNKLVEEDQNIGSTYIETCTAIDGHLEPPNAELDDVRSRDHVFGRPSLQQRTYSESIYSRPTTLQQLPEDTQAGDEQWAPPFRKEAGDRDSPTGYQCYLYREQGSREQGASRNNDQFGKLSLGEPGSIRDDSLRRHMRNMSAPGDSVKGSDGGGPTDPEPRSFISGFRDIYGGSRKKKGNKPIVRSRRS</sequence>
<dbReference type="GO" id="GO:0016020">
    <property type="term" value="C:membrane"/>
    <property type="evidence" value="ECO:0007669"/>
    <property type="project" value="UniProtKB-SubCell"/>
</dbReference>
<feature type="compositionally biased region" description="Polar residues" evidence="5">
    <location>
        <begin position="471"/>
        <end position="502"/>
    </location>
</feature>
<dbReference type="GO" id="GO:0071944">
    <property type="term" value="C:cell periphery"/>
    <property type="evidence" value="ECO:0007669"/>
    <property type="project" value="UniProtKB-ARBA"/>
</dbReference>
<keyword evidence="3 6" id="KW-1133">Transmembrane helix</keyword>
<accession>A0A1J9QC94</accession>
<dbReference type="AlphaFoldDB" id="A0A1J9QC94"/>
<feature type="compositionally biased region" description="Polar residues" evidence="5">
    <location>
        <begin position="420"/>
        <end position="445"/>
    </location>
</feature>
<organism evidence="7 8">
    <name type="scientific">Blastomyces percursus</name>
    <dbReference type="NCBI Taxonomy" id="1658174"/>
    <lineage>
        <taxon>Eukaryota</taxon>
        <taxon>Fungi</taxon>
        <taxon>Dikarya</taxon>
        <taxon>Ascomycota</taxon>
        <taxon>Pezizomycotina</taxon>
        <taxon>Eurotiomycetes</taxon>
        <taxon>Eurotiomycetidae</taxon>
        <taxon>Onygenales</taxon>
        <taxon>Ajellomycetaceae</taxon>
        <taxon>Blastomyces</taxon>
    </lineage>
</organism>
<feature type="compositionally biased region" description="Polar residues" evidence="5">
    <location>
        <begin position="698"/>
        <end position="708"/>
    </location>
</feature>
<feature type="transmembrane region" description="Helical" evidence="6">
    <location>
        <begin position="157"/>
        <end position="180"/>
    </location>
</feature>
<comment type="caution">
    <text evidence="7">The sequence shown here is derived from an EMBL/GenBank/DDBJ whole genome shotgun (WGS) entry which is preliminary data.</text>
</comment>
<keyword evidence="8" id="KW-1185">Reference proteome</keyword>
<reference evidence="7 8" key="1">
    <citation type="submission" date="2015-08" db="EMBL/GenBank/DDBJ databases">
        <title>Emmonsia species relationships and genome sequence.</title>
        <authorList>
            <person name="Cuomo C.A."/>
            <person name="Schwartz I.S."/>
            <person name="Kenyon C."/>
            <person name="De Hoog G.S."/>
            <person name="Govender N.P."/>
            <person name="Botha A."/>
            <person name="Moreno L."/>
            <person name="De Vries M."/>
            <person name="Munoz J.F."/>
            <person name="Stielow J.B."/>
        </authorList>
    </citation>
    <scope>NUCLEOTIDE SEQUENCE [LARGE SCALE GENOMIC DNA]</scope>
    <source>
        <strain evidence="7 8">EI222</strain>
    </source>
</reference>
<comment type="subcellular location">
    <subcellularLocation>
        <location evidence="1">Membrane</location>
        <topology evidence="1">Single-pass membrane protein</topology>
    </subcellularLocation>
</comment>
<dbReference type="OrthoDB" id="4188049at2759"/>
<feature type="compositionally biased region" description="Low complexity" evidence="5">
    <location>
        <begin position="446"/>
        <end position="461"/>
    </location>
</feature>
<dbReference type="PANTHER" id="PTHR15549">
    <property type="entry name" value="PAIRED IMMUNOGLOBULIN-LIKE TYPE 2 RECEPTOR"/>
    <property type="match status" value="1"/>
</dbReference>
<gene>
    <name evidence="7" type="ORF">ACJ73_02492</name>
</gene>
<dbReference type="STRING" id="1658174.A0A1J9QC94"/>
<feature type="compositionally biased region" description="Basic residues" evidence="5">
    <location>
        <begin position="766"/>
        <end position="781"/>
    </location>
</feature>
<feature type="region of interest" description="Disordered" evidence="5">
    <location>
        <begin position="105"/>
        <end position="145"/>
    </location>
</feature>
<feature type="compositionally biased region" description="Basic and acidic residues" evidence="5">
    <location>
        <begin position="674"/>
        <end position="683"/>
    </location>
</feature>
<evidence type="ECO:0000256" key="5">
    <source>
        <dbReference type="SAM" id="MobiDB-lite"/>
    </source>
</evidence>